<feature type="compositionally biased region" description="Polar residues" evidence="1">
    <location>
        <begin position="253"/>
        <end position="264"/>
    </location>
</feature>
<comment type="caution">
    <text evidence="3">The sequence shown here is derived from an EMBL/GenBank/DDBJ whole genome shotgun (WGS) entry which is preliminary data.</text>
</comment>
<dbReference type="EMBL" id="MUZQ01000051">
    <property type="protein sequence ID" value="OWK60837.1"/>
    <property type="molecule type" value="Genomic_DNA"/>
</dbReference>
<evidence type="ECO:0000313" key="4">
    <source>
        <dbReference type="Proteomes" id="UP000197619"/>
    </source>
</evidence>
<name>A0A218V489_9PASE</name>
<dbReference type="AlphaFoldDB" id="A0A218V489"/>
<evidence type="ECO:0000256" key="1">
    <source>
        <dbReference type="SAM" id="MobiDB-lite"/>
    </source>
</evidence>
<dbReference type="PANTHER" id="PTHR47743:SF1">
    <property type="entry name" value="CRACD-LIKE PROTEIN"/>
    <property type="match status" value="1"/>
</dbReference>
<feature type="compositionally biased region" description="Polar residues" evidence="1">
    <location>
        <begin position="360"/>
        <end position="370"/>
    </location>
</feature>
<evidence type="ECO:0000313" key="3">
    <source>
        <dbReference type="EMBL" id="OWK60837.1"/>
    </source>
</evidence>
<feature type="region of interest" description="Disordered" evidence="1">
    <location>
        <begin position="695"/>
        <end position="894"/>
    </location>
</feature>
<protein>
    <submittedName>
        <fullName evidence="3">Uncharacterized protein KIAA1211-like</fullName>
    </submittedName>
</protein>
<dbReference type="InterPro" id="IPR026713">
    <property type="entry name" value="CRACD-like"/>
</dbReference>
<feature type="region of interest" description="Disordered" evidence="1">
    <location>
        <begin position="572"/>
        <end position="653"/>
    </location>
</feature>
<accession>A0A218V489</accession>
<feature type="region of interest" description="Disordered" evidence="1">
    <location>
        <begin position="128"/>
        <end position="216"/>
    </location>
</feature>
<gene>
    <name evidence="3" type="ORF">RLOC_00015264</name>
</gene>
<organism evidence="3 4">
    <name type="scientific">Lonchura striata</name>
    <name type="common">white-rumped munia</name>
    <dbReference type="NCBI Taxonomy" id="40157"/>
    <lineage>
        <taxon>Eukaryota</taxon>
        <taxon>Metazoa</taxon>
        <taxon>Chordata</taxon>
        <taxon>Craniata</taxon>
        <taxon>Vertebrata</taxon>
        <taxon>Euteleostomi</taxon>
        <taxon>Archelosauria</taxon>
        <taxon>Archosauria</taxon>
        <taxon>Dinosauria</taxon>
        <taxon>Saurischia</taxon>
        <taxon>Theropoda</taxon>
        <taxon>Coelurosauria</taxon>
        <taxon>Aves</taxon>
        <taxon>Neognathae</taxon>
        <taxon>Neoaves</taxon>
        <taxon>Telluraves</taxon>
        <taxon>Australaves</taxon>
        <taxon>Passeriformes</taxon>
        <taxon>Passeroidea</taxon>
        <taxon>Estrildidae</taxon>
        <taxon>Estrildinae</taxon>
        <taxon>Lonchura</taxon>
    </lineage>
</organism>
<feature type="region of interest" description="Disordered" evidence="1">
    <location>
        <begin position="909"/>
        <end position="939"/>
    </location>
</feature>
<feature type="domain" description="DUF4592" evidence="2">
    <location>
        <begin position="128"/>
        <end position="248"/>
    </location>
</feature>
<feature type="compositionally biased region" description="Polar residues" evidence="1">
    <location>
        <begin position="842"/>
        <end position="856"/>
    </location>
</feature>
<sequence length="939" mass="103686">MSSSRTMDPRMRDAEGDGEDNSGKKKSKFKSFKKFFGKKKRKETSSVTSSLKLCQSTNDVAASHDMRTSYDSEDELETHKGIMGSRALSHDSIFILETGQEAARPVRVFSQENISDRIRALQLKLQPTMKLGPPPPFGLHAKRTEDTGTSSEDDGLPRSPPEMSLLHESLSSGMRTKVTLSSSRSRSTDGQLFTRHGSTKTGSPQTSDSTISPTANFDIPPELSAFLDNSAAKHKLLIKPRNQRSSRMRKFSQRTQSESLTDLSCTPEEEEEEDDAVFKPNNQELPCSTAAMQDVASWPKPRMPEDLPPALRPVMTQSVSESAVGQETLLPENKPEDCQPALEITCEESESSLPSEGKDSVTSSYSSSNREVQKQEDSSETLVLLSGDGSINIVNQENKELPTVFPLNKLPSEENISISKNNIVCLGSSEENKQKDDQLPVEMPCNKGEDKEFTLLSESSKDFFMGPSQPTDSFHVSHPASSMQMGSSTFCSPEKIKTAQEATASNKENSQSLVHREEQLGKKAVKAVNELNAFKKFSVSSAWERPSIRSLYFPERSESESPLNTGFFLSKAKVSSRNEKWQDDFQKGSDLDEEKSSSKKEALLTESHSENTGQPTESLASYVSPAVDPVPMPSNSSVVSQNQPSCKDRSPFQVKLRSTSLSLKYEDNSPPESKGIKRYSAEFNLENGALSSFLKGDKAEIRKTANTNTGDSLKEKIKPKAKSSEQLSCKPPLPKKPVLQSITIPNITASKEKQDKATDSPEFRNEDRDLEKQSTACKVPEKSVPSPMAASDSGRDPDTPTEPAWISIARQKQRGMHQEKELSREKLVAPDNKSNTEKQNKGNEQTEGPVKQQWNKPSHLAPKSTSEEQGKDSKSAEKPLLRTNSLSHYVPVSPSPALVDKEEISHLRKASNAAPSQPAWMELAKKKSQAWSDMPQIIK</sequence>
<keyword evidence="4" id="KW-1185">Reference proteome</keyword>
<feature type="compositionally biased region" description="Basic and acidic residues" evidence="1">
    <location>
        <begin position="750"/>
        <end position="772"/>
    </location>
</feature>
<feature type="compositionally biased region" description="Polar residues" evidence="1">
    <location>
        <begin position="610"/>
        <end position="621"/>
    </location>
</feature>
<feature type="compositionally biased region" description="Polar residues" evidence="1">
    <location>
        <begin position="199"/>
        <end position="215"/>
    </location>
</feature>
<dbReference type="InterPro" id="IPR028030">
    <property type="entry name" value="DUF4592"/>
</dbReference>
<feature type="compositionally biased region" description="Basic and acidic residues" evidence="1">
    <location>
        <begin position="816"/>
        <end position="841"/>
    </location>
</feature>
<dbReference type="Pfam" id="PF15262">
    <property type="entry name" value="DUF4592"/>
    <property type="match status" value="1"/>
</dbReference>
<feature type="compositionally biased region" description="Polar residues" evidence="1">
    <location>
        <begin position="740"/>
        <end position="749"/>
    </location>
</feature>
<proteinExistence type="predicted"/>
<feature type="region of interest" description="Disordered" evidence="1">
    <location>
        <begin position="239"/>
        <end position="286"/>
    </location>
</feature>
<feature type="compositionally biased region" description="Low complexity" evidence="1">
    <location>
        <begin position="633"/>
        <end position="645"/>
    </location>
</feature>
<evidence type="ECO:0000259" key="2">
    <source>
        <dbReference type="Pfam" id="PF15262"/>
    </source>
</evidence>
<feature type="compositionally biased region" description="Polar residues" evidence="1">
    <location>
        <begin position="169"/>
        <end position="191"/>
    </location>
</feature>
<feature type="region of interest" description="Disordered" evidence="1">
    <location>
        <begin position="1"/>
        <end position="26"/>
    </location>
</feature>
<feature type="compositionally biased region" description="Basic and acidic residues" evidence="1">
    <location>
        <begin position="576"/>
        <end position="609"/>
    </location>
</feature>
<dbReference type="Proteomes" id="UP000197619">
    <property type="component" value="Unassembled WGS sequence"/>
</dbReference>
<feature type="compositionally biased region" description="Basic residues" evidence="1">
    <location>
        <begin position="239"/>
        <end position="252"/>
    </location>
</feature>
<feature type="region of interest" description="Disordered" evidence="1">
    <location>
        <begin position="318"/>
        <end position="381"/>
    </location>
</feature>
<dbReference type="STRING" id="299123.ENSLSDP00000021767"/>
<reference evidence="3 4" key="1">
    <citation type="submission" date="2017-05" db="EMBL/GenBank/DDBJ databases">
        <title>Genome of assembly of the Bengalese finch, Lonchura striata domestica.</title>
        <authorList>
            <person name="Colquitt B.M."/>
            <person name="Brainard M.S."/>
        </authorList>
    </citation>
    <scope>NUCLEOTIDE SEQUENCE [LARGE SCALE GENOMIC DNA]</scope>
    <source>
        <strain evidence="3">White83orange57</strain>
    </source>
</reference>
<feature type="compositionally biased region" description="Basic and acidic residues" evidence="1">
    <location>
        <begin position="865"/>
        <end position="880"/>
    </location>
</feature>
<dbReference type="PANTHER" id="PTHR47743">
    <property type="entry name" value="KIAA1210 / KIAA1211 FAMILY MEMBER"/>
    <property type="match status" value="1"/>
</dbReference>